<dbReference type="PANTHER" id="PTHR42776:SF13">
    <property type="entry name" value="DIPEPTIDYL-PEPTIDASE 5"/>
    <property type="match status" value="1"/>
</dbReference>
<evidence type="ECO:0000256" key="2">
    <source>
        <dbReference type="ARBA" id="ARBA00022729"/>
    </source>
</evidence>
<evidence type="ECO:0000313" key="7">
    <source>
        <dbReference type="Proteomes" id="UP000092730"/>
    </source>
</evidence>
<evidence type="ECO:0000256" key="3">
    <source>
        <dbReference type="ARBA" id="ARBA00022801"/>
    </source>
</evidence>
<dbReference type="Gene3D" id="3.40.50.1820">
    <property type="entry name" value="alpha/beta hydrolase"/>
    <property type="match status" value="1"/>
</dbReference>
<dbReference type="InterPro" id="IPR001375">
    <property type="entry name" value="Peptidase_S9_cat"/>
</dbReference>
<keyword evidence="2" id="KW-0732">Signal</keyword>
<evidence type="ECO:0000259" key="5">
    <source>
        <dbReference type="Pfam" id="PF00326"/>
    </source>
</evidence>
<dbReference type="Proteomes" id="UP000092730">
    <property type="component" value="Chromosome 4"/>
</dbReference>
<dbReference type="EMBL" id="CP144544">
    <property type="protein sequence ID" value="WVW84241.1"/>
    <property type="molecule type" value="Genomic_DNA"/>
</dbReference>
<dbReference type="Pfam" id="PF00326">
    <property type="entry name" value="Peptidase_S9"/>
    <property type="match status" value="1"/>
</dbReference>
<feature type="domain" description="Peptidase S9 prolyl oligopeptidase catalytic" evidence="5">
    <location>
        <begin position="500"/>
        <end position="708"/>
    </location>
</feature>
<dbReference type="SUPFAM" id="SSF53474">
    <property type="entry name" value="alpha/beta-Hydrolases"/>
    <property type="match status" value="1"/>
</dbReference>
<keyword evidence="7" id="KW-1185">Reference proteome</keyword>
<dbReference type="GO" id="GO:0004252">
    <property type="term" value="F:serine-type endopeptidase activity"/>
    <property type="evidence" value="ECO:0007669"/>
    <property type="project" value="TreeGrafter"/>
</dbReference>
<dbReference type="AlphaFoldDB" id="A0AAJ8KAE3"/>
<dbReference type="SUPFAM" id="SSF82171">
    <property type="entry name" value="DPP6 N-terminal domain-like"/>
    <property type="match status" value="1"/>
</dbReference>
<evidence type="ECO:0000256" key="4">
    <source>
        <dbReference type="ARBA" id="ARBA00032829"/>
    </source>
</evidence>
<proteinExistence type="inferred from homology"/>
<dbReference type="GO" id="GO:0006508">
    <property type="term" value="P:proteolysis"/>
    <property type="evidence" value="ECO:0007669"/>
    <property type="project" value="InterPro"/>
</dbReference>
<comment type="similarity">
    <text evidence="1">Belongs to the peptidase S9C family.</text>
</comment>
<name>A0AAJ8KAE3_9TREE</name>
<organism evidence="6 7">
    <name type="scientific">Kwoniella bestiolae CBS 10118</name>
    <dbReference type="NCBI Taxonomy" id="1296100"/>
    <lineage>
        <taxon>Eukaryota</taxon>
        <taxon>Fungi</taxon>
        <taxon>Dikarya</taxon>
        <taxon>Basidiomycota</taxon>
        <taxon>Agaricomycotina</taxon>
        <taxon>Tremellomycetes</taxon>
        <taxon>Tremellales</taxon>
        <taxon>Cryptococcaceae</taxon>
        <taxon>Kwoniella</taxon>
    </lineage>
</organism>
<gene>
    <name evidence="6" type="ORF">I302_106271</name>
</gene>
<keyword evidence="3" id="KW-0378">Hydrolase</keyword>
<evidence type="ECO:0000313" key="6">
    <source>
        <dbReference type="EMBL" id="WVW84241.1"/>
    </source>
</evidence>
<dbReference type="RefSeq" id="XP_065726312.1">
    <property type="nucleotide sequence ID" value="XM_065870240.1"/>
</dbReference>
<protein>
    <recommendedName>
        <fullName evidence="4">Dipeptidyl-peptidase V</fullName>
    </recommendedName>
</protein>
<dbReference type="PANTHER" id="PTHR42776">
    <property type="entry name" value="SERINE PEPTIDASE S9 FAMILY MEMBER"/>
    <property type="match status" value="1"/>
</dbReference>
<sequence>MTLTYQDLVAAPRLQAGIPSPDGKRVLNVLDQWDEDKQEMSRKVYLVVLPPYNDLTKDTMREDDMTSISKAEIILLLSCLAKEAKSLFWLSDHAIGYFSDLTIKYFDLSRDLSAPPATTDTHRELTTFPKGIDPSFIAFERTTGLLAFRAQVWEGNGDFERLEEEEMKPVGAGSGVRYDELYVRYKDKWRVPGKVYTIGLVGVIQEDGKWTIGDIKGQRNWNVLKYTGLYSQIPSFSADTVTLNPSRLVIATRPPRLNPAIHTRMDIYVFTLQPHSDSPICGQPINLTSKGSHGEVEFLSSSEDGNQIVWTEREIDGNEASKRLASSWDFTLGQKTRWVEGWDASPSKVQFSIDGKSLFWLSEIHGRILPYFISGPNQQPIPLHHQGVTDSLNVLDERTILISKSDMFNPLSDYLLRIPQEGDTKATRIVQLTDWSSSFLGDKLDGLKLEEYWFEGVDERRVMGWTVKPKGFDESEIPKKTYPMPLSGGPQSACRDMWIIRWNLLLYASYGYFVLSINPTGSTGYGQDFVDRLRYEFGGRDVSDLERGYKAILAQYPQIDPERTAALGPSSGGQLIHRINGCNDCFGFKALVCHAGIFEETTLAYETDELWLCGWDNGIDPNTDQFQAGDYNPAKYLNKWETPTLVVHGGKDFRARLSNAICAFTALQWRGVPSRLLYFPDEGHKPEKPNNVKQWYAEIFQFLDEWIGH</sequence>
<reference evidence="6" key="2">
    <citation type="submission" date="2024-02" db="EMBL/GenBank/DDBJ databases">
        <title>Comparative genomics of Cryptococcus and Kwoniella reveals pathogenesis evolution and contrasting modes of karyotype evolution via chromosome fusion or intercentromeric recombination.</title>
        <authorList>
            <person name="Coelho M.A."/>
            <person name="David-Palma M."/>
            <person name="Shea T."/>
            <person name="Bowers K."/>
            <person name="McGinley-Smith S."/>
            <person name="Mohammad A.W."/>
            <person name="Gnirke A."/>
            <person name="Yurkov A.M."/>
            <person name="Nowrousian M."/>
            <person name="Sun S."/>
            <person name="Cuomo C.A."/>
            <person name="Heitman J."/>
        </authorList>
    </citation>
    <scope>NUCLEOTIDE SEQUENCE</scope>
    <source>
        <strain evidence="6">CBS 10118</strain>
    </source>
</reference>
<evidence type="ECO:0000256" key="1">
    <source>
        <dbReference type="ARBA" id="ARBA00010040"/>
    </source>
</evidence>
<dbReference type="KEGG" id="kbi:30209794"/>
<reference evidence="6" key="1">
    <citation type="submission" date="2013-07" db="EMBL/GenBank/DDBJ databases">
        <authorList>
            <consortium name="The Broad Institute Genome Sequencing Platform"/>
            <person name="Cuomo C."/>
            <person name="Litvintseva A."/>
            <person name="Chen Y."/>
            <person name="Heitman J."/>
            <person name="Sun S."/>
            <person name="Springer D."/>
            <person name="Dromer F."/>
            <person name="Young S.K."/>
            <person name="Zeng Q."/>
            <person name="Gargeya S."/>
            <person name="Fitzgerald M."/>
            <person name="Abouelleil A."/>
            <person name="Alvarado L."/>
            <person name="Berlin A.M."/>
            <person name="Chapman S.B."/>
            <person name="Dewar J."/>
            <person name="Goldberg J."/>
            <person name="Griggs A."/>
            <person name="Gujja S."/>
            <person name="Hansen M."/>
            <person name="Howarth C."/>
            <person name="Imamovic A."/>
            <person name="Larimer J."/>
            <person name="McCowan C."/>
            <person name="Murphy C."/>
            <person name="Pearson M."/>
            <person name="Priest M."/>
            <person name="Roberts A."/>
            <person name="Saif S."/>
            <person name="Shea T."/>
            <person name="Sykes S."/>
            <person name="Wortman J."/>
            <person name="Nusbaum C."/>
            <person name="Birren B."/>
        </authorList>
    </citation>
    <scope>NUCLEOTIDE SEQUENCE</scope>
    <source>
        <strain evidence="6">CBS 10118</strain>
    </source>
</reference>
<dbReference type="GeneID" id="30209794"/>
<dbReference type="InterPro" id="IPR029058">
    <property type="entry name" value="AB_hydrolase_fold"/>
</dbReference>
<accession>A0AAJ8KAE3</accession>